<gene>
    <name evidence="8" type="ORF">Cri9333_0276</name>
</gene>
<evidence type="ECO:0000256" key="4">
    <source>
        <dbReference type="ARBA" id="ARBA00022989"/>
    </source>
</evidence>
<feature type="domain" description="Major facilitator superfamily (MFS) profile" evidence="7">
    <location>
        <begin position="1"/>
        <end position="189"/>
    </location>
</feature>
<feature type="transmembrane region" description="Helical" evidence="6">
    <location>
        <begin position="218"/>
        <end position="241"/>
    </location>
</feature>
<name>K9VT66_9CYAN</name>
<evidence type="ECO:0000256" key="2">
    <source>
        <dbReference type="ARBA" id="ARBA00022475"/>
    </source>
</evidence>
<feature type="transmembrane region" description="Helical" evidence="6">
    <location>
        <begin position="253"/>
        <end position="275"/>
    </location>
</feature>
<dbReference type="PANTHER" id="PTHR23513:SF18">
    <property type="entry name" value="INTEGRAL MEMBRANE PROTEIN"/>
    <property type="match status" value="1"/>
</dbReference>
<keyword evidence="5 6" id="KW-0472">Membrane</keyword>
<feature type="transmembrane region" description="Helical" evidence="6">
    <location>
        <begin position="305"/>
        <end position="322"/>
    </location>
</feature>
<dbReference type="AlphaFoldDB" id="K9VT66"/>
<dbReference type="GO" id="GO:0005886">
    <property type="term" value="C:plasma membrane"/>
    <property type="evidence" value="ECO:0007669"/>
    <property type="project" value="UniProtKB-SubCell"/>
</dbReference>
<feature type="transmembrane region" description="Helical" evidence="6">
    <location>
        <begin position="393"/>
        <end position="416"/>
    </location>
</feature>
<dbReference type="PATRIC" id="fig|1173022.3.peg.298"/>
<sequence>MRTFSILWCGQMISTIGSYMTAFTLTIWVWELTGQATALALVGFFTQVPRVLISPLAGVIVDRYNRKLLMMVGDGVAAFSSLAMLLLFLTGHLQVWHLYLAGLLEGTFGQIQELAATASITMVVPKQHYTRAMGMISTLHYGSNIIAPALASVLYSIIGLSGILSIDLITFAVAVSTLLFVDIPQPHTADSQNQPQSQKFSWKEIIFGFQYIFDRPSLLALMIAAAMFQFAHDLGAALYAPMILARSGNNTQLLGSVAAAAGIGGVIGAILVSTWGVPKQKIHGLLLGMIGAGLSKIVFGLNRIPLILIVAQFCSSLNFPLMGSCRDAIWLSKINHNLQGRVFAARSTIMLITSAIAPLIAGFLADQVLEPAMMPGESLANIFGSILGTGRGAGIALLYVLTSVCLLLIGLGGYTFKNLREVENNLLETGQ</sequence>
<evidence type="ECO:0000256" key="5">
    <source>
        <dbReference type="ARBA" id="ARBA00023136"/>
    </source>
</evidence>
<keyword evidence="9" id="KW-1185">Reference proteome</keyword>
<feature type="transmembrane region" description="Helical" evidence="6">
    <location>
        <begin position="68"/>
        <end position="89"/>
    </location>
</feature>
<evidence type="ECO:0000256" key="3">
    <source>
        <dbReference type="ARBA" id="ARBA00022692"/>
    </source>
</evidence>
<dbReference type="RefSeq" id="WP_015201405.1">
    <property type="nucleotide sequence ID" value="NC_019753.1"/>
</dbReference>
<evidence type="ECO:0000313" key="9">
    <source>
        <dbReference type="Proteomes" id="UP000010472"/>
    </source>
</evidence>
<dbReference type="InterPro" id="IPR020846">
    <property type="entry name" value="MFS_dom"/>
</dbReference>
<dbReference type="STRING" id="1173022.Cri9333_0276"/>
<dbReference type="PROSITE" id="PS50850">
    <property type="entry name" value="MFS"/>
    <property type="match status" value="1"/>
</dbReference>
<dbReference type="GO" id="GO:0022857">
    <property type="term" value="F:transmembrane transporter activity"/>
    <property type="evidence" value="ECO:0007669"/>
    <property type="project" value="InterPro"/>
</dbReference>
<accession>K9VT66</accession>
<dbReference type="SUPFAM" id="SSF103473">
    <property type="entry name" value="MFS general substrate transporter"/>
    <property type="match status" value="1"/>
</dbReference>
<keyword evidence="2" id="KW-1003">Cell membrane</keyword>
<dbReference type="eggNOG" id="COG2814">
    <property type="taxonomic scope" value="Bacteria"/>
</dbReference>
<dbReference type="CDD" id="cd06173">
    <property type="entry name" value="MFS_MefA_like"/>
    <property type="match status" value="1"/>
</dbReference>
<organism evidence="8 9">
    <name type="scientific">Crinalium epipsammum PCC 9333</name>
    <dbReference type="NCBI Taxonomy" id="1173022"/>
    <lineage>
        <taxon>Bacteria</taxon>
        <taxon>Bacillati</taxon>
        <taxon>Cyanobacteriota</taxon>
        <taxon>Cyanophyceae</taxon>
        <taxon>Gomontiellales</taxon>
        <taxon>Gomontiellaceae</taxon>
        <taxon>Crinalium</taxon>
    </lineage>
</organism>
<dbReference type="PANTHER" id="PTHR23513">
    <property type="entry name" value="INTEGRAL MEMBRANE EFFLUX PROTEIN-RELATED"/>
    <property type="match status" value="1"/>
</dbReference>
<keyword evidence="4 6" id="KW-1133">Transmembrane helix</keyword>
<evidence type="ECO:0000313" key="8">
    <source>
        <dbReference type="EMBL" id="AFZ11263.1"/>
    </source>
</evidence>
<dbReference type="InterPro" id="IPR036259">
    <property type="entry name" value="MFS_trans_sf"/>
</dbReference>
<dbReference type="Pfam" id="PF07690">
    <property type="entry name" value="MFS_1"/>
    <property type="match status" value="1"/>
</dbReference>
<feature type="transmembrane region" description="Helical" evidence="6">
    <location>
        <begin position="343"/>
        <end position="365"/>
    </location>
</feature>
<keyword evidence="3 6" id="KW-0812">Transmembrane</keyword>
<dbReference type="KEGG" id="cep:Cri9333_0276"/>
<dbReference type="Proteomes" id="UP000010472">
    <property type="component" value="Chromosome"/>
</dbReference>
<evidence type="ECO:0000256" key="1">
    <source>
        <dbReference type="ARBA" id="ARBA00004651"/>
    </source>
</evidence>
<reference evidence="8 9" key="1">
    <citation type="submission" date="2012-06" db="EMBL/GenBank/DDBJ databases">
        <title>Finished chromosome of genome of Crinalium epipsammum PCC 9333.</title>
        <authorList>
            <consortium name="US DOE Joint Genome Institute"/>
            <person name="Gugger M."/>
            <person name="Coursin T."/>
            <person name="Rippka R."/>
            <person name="Tandeau De Marsac N."/>
            <person name="Huntemann M."/>
            <person name="Wei C.-L."/>
            <person name="Han J."/>
            <person name="Detter J.C."/>
            <person name="Han C."/>
            <person name="Tapia R."/>
            <person name="Davenport K."/>
            <person name="Daligault H."/>
            <person name="Erkkila T."/>
            <person name="Gu W."/>
            <person name="Munk A.C.C."/>
            <person name="Teshima H."/>
            <person name="Xu Y."/>
            <person name="Chain P."/>
            <person name="Chen A."/>
            <person name="Krypides N."/>
            <person name="Mavromatis K."/>
            <person name="Markowitz V."/>
            <person name="Szeto E."/>
            <person name="Ivanova N."/>
            <person name="Mikhailova N."/>
            <person name="Ovchinnikova G."/>
            <person name="Pagani I."/>
            <person name="Pati A."/>
            <person name="Goodwin L."/>
            <person name="Peters L."/>
            <person name="Pitluck S."/>
            <person name="Woyke T."/>
            <person name="Kerfeld C."/>
        </authorList>
    </citation>
    <scope>NUCLEOTIDE SEQUENCE [LARGE SCALE GENOMIC DNA]</scope>
    <source>
        <strain evidence="8 9">PCC 9333</strain>
    </source>
</reference>
<evidence type="ECO:0000256" key="6">
    <source>
        <dbReference type="SAM" id="Phobius"/>
    </source>
</evidence>
<dbReference type="HOGENOM" id="CLU_034180_16_0_3"/>
<protein>
    <submittedName>
        <fullName evidence="8">Major facilitator superfamily MFS_1</fullName>
    </submittedName>
</protein>
<feature type="transmembrane region" description="Helical" evidence="6">
    <location>
        <begin position="12"/>
        <end position="30"/>
    </location>
</feature>
<feature type="transmembrane region" description="Helical" evidence="6">
    <location>
        <begin position="36"/>
        <end position="61"/>
    </location>
</feature>
<dbReference type="InterPro" id="IPR011701">
    <property type="entry name" value="MFS"/>
</dbReference>
<dbReference type="Gene3D" id="1.20.1250.20">
    <property type="entry name" value="MFS general substrate transporter like domains"/>
    <property type="match status" value="1"/>
</dbReference>
<feature type="transmembrane region" description="Helical" evidence="6">
    <location>
        <begin position="153"/>
        <end position="181"/>
    </location>
</feature>
<dbReference type="EMBL" id="CP003620">
    <property type="protein sequence ID" value="AFZ11263.1"/>
    <property type="molecule type" value="Genomic_DNA"/>
</dbReference>
<proteinExistence type="predicted"/>
<comment type="subcellular location">
    <subcellularLocation>
        <location evidence="1">Cell membrane</location>
        <topology evidence="1">Multi-pass membrane protein</topology>
    </subcellularLocation>
</comment>
<evidence type="ECO:0000259" key="7">
    <source>
        <dbReference type="PROSITE" id="PS50850"/>
    </source>
</evidence>